<evidence type="ECO:0000313" key="3">
    <source>
        <dbReference type="EMBL" id="MDO6452452.1"/>
    </source>
</evidence>
<dbReference type="Pfam" id="PF13558">
    <property type="entry name" value="SbcC_Walker_B"/>
    <property type="match status" value="1"/>
</dbReference>
<organism evidence="3 4">
    <name type="scientific">Neptunomonas phycophila</name>
    <dbReference type="NCBI Taxonomy" id="1572645"/>
    <lineage>
        <taxon>Bacteria</taxon>
        <taxon>Pseudomonadati</taxon>
        <taxon>Pseudomonadota</taxon>
        <taxon>Gammaproteobacteria</taxon>
        <taxon>Oceanospirillales</taxon>
        <taxon>Oceanospirillaceae</taxon>
        <taxon>Neptunomonas</taxon>
    </lineage>
</organism>
<dbReference type="RefSeq" id="WP_303548443.1">
    <property type="nucleotide sequence ID" value="NZ_JAUOPG010000001.1"/>
</dbReference>
<dbReference type="Proteomes" id="UP001169862">
    <property type="component" value="Unassembled WGS sequence"/>
</dbReference>
<accession>A0AAW7XHA3</accession>
<dbReference type="EMBL" id="JAUOPG010000001">
    <property type="protein sequence ID" value="MDO6452452.1"/>
    <property type="molecule type" value="Genomic_DNA"/>
</dbReference>
<feature type="domain" description="Rad50/SbcC-type AAA" evidence="2">
    <location>
        <begin position="6"/>
        <end position="219"/>
    </location>
</feature>
<evidence type="ECO:0000256" key="1">
    <source>
        <dbReference type="SAM" id="Coils"/>
    </source>
</evidence>
<protein>
    <submittedName>
        <fullName evidence="3">SMC family ATPase</fullName>
    </submittedName>
</protein>
<dbReference type="AlphaFoldDB" id="A0AAW7XHA3"/>
<dbReference type="GO" id="GO:0006302">
    <property type="term" value="P:double-strand break repair"/>
    <property type="evidence" value="ECO:0007669"/>
    <property type="project" value="InterPro"/>
</dbReference>
<keyword evidence="1" id="KW-0175">Coiled coil</keyword>
<dbReference type="Gene3D" id="3.40.50.300">
    <property type="entry name" value="P-loop containing nucleotide triphosphate hydrolases"/>
    <property type="match status" value="2"/>
</dbReference>
<feature type="coiled-coil region" evidence="1">
    <location>
        <begin position="577"/>
        <end position="649"/>
    </location>
</feature>
<evidence type="ECO:0000313" key="4">
    <source>
        <dbReference type="Proteomes" id="UP001169862"/>
    </source>
</evidence>
<dbReference type="PANTHER" id="PTHR32114">
    <property type="entry name" value="ABC TRANSPORTER ABCH.3"/>
    <property type="match status" value="1"/>
</dbReference>
<feature type="coiled-coil region" evidence="1">
    <location>
        <begin position="188"/>
        <end position="219"/>
    </location>
</feature>
<feature type="coiled-coil region" evidence="1">
    <location>
        <begin position="443"/>
        <end position="470"/>
    </location>
</feature>
<proteinExistence type="predicted"/>
<dbReference type="InterPro" id="IPR027417">
    <property type="entry name" value="P-loop_NTPase"/>
</dbReference>
<name>A0AAW7XHA3_9GAMM</name>
<dbReference type="SUPFAM" id="SSF52540">
    <property type="entry name" value="P-loop containing nucleoside triphosphate hydrolases"/>
    <property type="match status" value="1"/>
</dbReference>
<reference evidence="3" key="1">
    <citation type="submission" date="2023-07" db="EMBL/GenBank/DDBJ databases">
        <title>Genome content predicts the carbon catabolic preferences of heterotrophic bacteria.</title>
        <authorList>
            <person name="Gralka M."/>
        </authorList>
    </citation>
    <scope>NUCLEOTIDE SEQUENCE</scope>
    <source>
        <strain evidence="3">I2M16</strain>
    </source>
</reference>
<gene>
    <name evidence="3" type="ORF">Q4490_02635</name>
</gene>
<dbReference type="Pfam" id="PF13476">
    <property type="entry name" value="AAA_23"/>
    <property type="match status" value="1"/>
</dbReference>
<dbReference type="GO" id="GO:0016887">
    <property type="term" value="F:ATP hydrolysis activity"/>
    <property type="evidence" value="ECO:0007669"/>
    <property type="project" value="InterPro"/>
</dbReference>
<evidence type="ECO:0000259" key="2">
    <source>
        <dbReference type="Pfam" id="PF13476"/>
    </source>
</evidence>
<dbReference type="InterPro" id="IPR038729">
    <property type="entry name" value="Rad50/SbcC_AAA"/>
</dbReference>
<comment type="caution">
    <text evidence="3">The sequence shown here is derived from an EMBL/GenBank/DDBJ whole genome shotgun (WGS) entry which is preliminary data.</text>
</comment>
<sequence length="1019" mass="113185">MTPIQLSFTAFGPFPKNEVINFKSLGKNPLFLINGPTGAGKTTILDAMCFALYGKTTGDERGGDQMRCDLAAADTLTEVVFSFHIGNASYRIRRVPDQPRPKARGEGFTQQSSEAQLWQLDEQGEPQKLLVSSKVTQANHAIQQLLGLSVDQFRQVMVLPQGQFRKLLTAGSAEREKIFSQLFQTGIYAKLEEALKRQALELNRELESINDSRQALLRQHDLEHTSALGVALDAADSHRHQMHLANLYAQAAFSSAEKVLTRAEQLAATYTQLDTLITKREALNEQSSLIEQDKIKLNATERAKSIAAVYQHQVSAQALLAAIRERLAKAKTHTERARIECQRVQTRQADIPALQDRVRLTQEQIQKLERYSALVNDFQSAQSLYQESSLQFAEASTQREQKRASLSSSVESLDQWAAYQKQQSQLTEGLSAAQQRVFELTTAVELAQKRDVLEKQRNDCKARLDESRAAGLRFKAEFDECESAATRLERDWHLGQAAILSQSLTPGEPCPVCGSQDHPSPQPSTIEVPTQEQIKEARLQLSLKDQNLTQERSNYRFINKELDKCINDLSECEKKLKDNAMLSLKEIESKLSEAEKQHQVGQQADKERRAAGEQIDKLNQQINALRAELELLEQEVSRFRAAKEVAAANAGKLSADLPEEYRDSSVVEQALVNSRTALANDNKAIEDITNAIQAAYTSLQSQSAVEQAISEELPVVETQALQARDEFTQALKASSFDNEEVFKEAYQAIDSASSLQERLLQYDNAVTANNAAIDQLKEQIGSQERPDINRLSDDLNSYQHAKTEANKHWVAADHQVSDLLKTQERLDAIALKAQELDKAYAVVGTLSQVANGQTSSRVSLQRFVLSVLLDDVLLEASHRLLLMSKGRYNLLRKEERSAGNVASGLDLEVEDTYSGRVRAVETLSGGEGFMAALALALGLSEVVQAYAGGIRLDVLFIDEGFGSLDPESLDLAIQTLMDLQQGGRMIGIISHVAELKEQMPLRIDIETSRLGSRIAMADL</sequence>
<dbReference type="PANTHER" id="PTHR32114:SF2">
    <property type="entry name" value="ABC TRANSPORTER ABCH.3"/>
    <property type="match status" value="1"/>
</dbReference>